<sequence>MLVYTDFLGIVLCRCGAYECVKKDFCFPRGSDCRARLAQDFLEILCGKG</sequence>
<dbReference type="EMBL" id="CP000237">
    <property type="protein sequence ID" value="ABD46365.1"/>
    <property type="molecule type" value="Genomic_DNA"/>
</dbReference>
<reference evidence="1 2" key="1">
    <citation type="journal article" date="2006" name="PLoS Genet.">
        <title>Comparative genomics of emerging human ehrlichiosis agents.</title>
        <authorList>
            <person name="Dunning Hotopp J.C."/>
            <person name="Lin M."/>
            <person name="Madupu R."/>
            <person name="Crabtree J."/>
            <person name="Angiuoli S.V."/>
            <person name="Eisen J.A."/>
            <person name="Seshadri R."/>
            <person name="Ren Q."/>
            <person name="Wu M."/>
            <person name="Utterback T.R."/>
            <person name="Smith S."/>
            <person name="Lewis M."/>
            <person name="Khouri H."/>
            <person name="Zhang C."/>
            <person name="Niu H."/>
            <person name="Lin Q."/>
            <person name="Ohashi N."/>
            <person name="Zhi N."/>
            <person name="Nelson W."/>
            <person name="Brinkac L.M."/>
            <person name="Dodson R.J."/>
            <person name="Rosovitz M.J."/>
            <person name="Sundaram J."/>
            <person name="Daugherty S.C."/>
            <person name="Davidsen T."/>
            <person name="Durkin A.S."/>
            <person name="Gwinn M."/>
            <person name="Haft D.H."/>
            <person name="Selengut J.D."/>
            <person name="Sullivan S.A."/>
            <person name="Zafar N."/>
            <person name="Zhou L."/>
            <person name="Benahmed F."/>
            <person name="Forberger H."/>
            <person name="Halpin R."/>
            <person name="Mulligan S."/>
            <person name="Robinson J."/>
            <person name="White O."/>
            <person name="Rikihisa Y."/>
            <person name="Tettelin H."/>
        </authorList>
    </citation>
    <scope>NUCLEOTIDE SEQUENCE [LARGE SCALE GENOMIC DNA]</scope>
    <source>
        <strain evidence="2">ATCC VR-367 / Miyayama</strain>
    </source>
</reference>
<gene>
    <name evidence="1" type="ordered locus">NSE_0155</name>
</gene>
<dbReference type="HOGENOM" id="CLU_3138217_0_0_5"/>
<protein>
    <submittedName>
        <fullName evidence="1">Uncharacterized protein</fullName>
    </submittedName>
</protein>
<dbReference type="AlphaFoldDB" id="Q2GEP3"/>
<dbReference type="Proteomes" id="UP000001942">
    <property type="component" value="Chromosome"/>
</dbReference>
<evidence type="ECO:0000313" key="2">
    <source>
        <dbReference type="Proteomes" id="UP000001942"/>
    </source>
</evidence>
<evidence type="ECO:0000313" key="1">
    <source>
        <dbReference type="EMBL" id="ABD46365.1"/>
    </source>
</evidence>
<dbReference type="KEGG" id="nse:NSE_0155"/>
<keyword evidence="2" id="KW-1185">Reference proteome</keyword>
<organism evidence="1 2">
    <name type="scientific">Ehrlichia sennetsu (strain ATCC VR-367 / Miyayama)</name>
    <name type="common">Neorickettsia sennetsu</name>
    <dbReference type="NCBI Taxonomy" id="222891"/>
    <lineage>
        <taxon>Bacteria</taxon>
        <taxon>Pseudomonadati</taxon>
        <taxon>Pseudomonadota</taxon>
        <taxon>Alphaproteobacteria</taxon>
        <taxon>Rickettsiales</taxon>
        <taxon>Anaplasmataceae</taxon>
        <taxon>Ehrlichia</taxon>
    </lineage>
</organism>
<proteinExistence type="predicted"/>
<dbReference type="STRING" id="222891.NSE_0155"/>
<name>Q2GEP3_EHRS3</name>
<accession>Q2GEP3</accession>